<feature type="domain" description="Ribosome maturation factor RimP C-terminal" evidence="4">
    <location>
        <begin position="92"/>
        <end position="156"/>
    </location>
</feature>
<dbReference type="InterPro" id="IPR028998">
    <property type="entry name" value="RimP_C"/>
</dbReference>
<keyword evidence="2" id="KW-0690">Ribosome biogenesis</keyword>
<reference evidence="5" key="1">
    <citation type="submission" date="2018-06" db="EMBL/GenBank/DDBJ databases">
        <authorList>
            <person name="Zhirakovskaya E."/>
        </authorList>
    </citation>
    <scope>NUCLEOTIDE SEQUENCE</scope>
</reference>
<dbReference type="HAMAP" id="MF_01077">
    <property type="entry name" value="RimP"/>
    <property type="match status" value="1"/>
</dbReference>
<accession>A0A3B0Y6W8</accession>
<name>A0A3B0Y6W8_9ZZZZ</name>
<dbReference type="InterPro" id="IPR028989">
    <property type="entry name" value="RimP_N"/>
</dbReference>
<feature type="domain" description="Ribosome maturation factor RimP N-terminal" evidence="3">
    <location>
        <begin position="16"/>
        <end position="89"/>
    </location>
</feature>
<dbReference type="Gene3D" id="3.30.300.70">
    <property type="entry name" value="RimP-like superfamily, N-terminal"/>
    <property type="match status" value="1"/>
</dbReference>
<dbReference type="PANTHER" id="PTHR33867:SF1">
    <property type="entry name" value="RIBOSOME MATURATION FACTOR RIMP"/>
    <property type="match status" value="1"/>
</dbReference>
<dbReference type="GO" id="GO:0005829">
    <property type="term" value="C:cytosol"/>
    <property type="evidence" value="ECO:0007669"/>
    <property type="project" value="TreeGrafter"/>
</dbReference>
<organism evidence="5">
    <name type="scientific">hydrothermal vent metagenome</name>
    <dbReference type="NCBI Taxonomy" id="652676"/>
    <lineage>
        <taxon>unclassified sequences</taxon>
        <taxon>metagenomes</taxon>
        <taxon>ecological metagenomes</taxon>
    </lineage>
</organism>
<dbReference type="GO" id="GO:0000028">
    <property type="term" value="P:ribosomal small subunit assembly"/>
    <property type="evidence" value="ECO:0007669"/>
    <property type="project" value="TreeGrafter"/>
</dbReference>
<dbReference type="PANTHER" id="PTHR33867">
    <property type="entry name" value="RIBOSOME MATURATION FACTOR RIMP"/>
    <property type="match status" value="1"/>
</dbReference>
<dbReference type="AlphaFoldDB" id="A0A3B0Y6W8"/>
<proteinExistence type="inferred from homology"/>
<evidence type="ECO:0000313" key="5">
    <source>
        <dbReference type="EMBL" id="VAW71277.1"/>
    </source>
</evidence>
<dbReference type="InterPro" id="IPR035956">
    <property type="entry name" value="RimP_N_sf"/>
</dbReference>
<dbReference type="InterPro" id="IPR003728">
    <property type="entry name" value="Ribosome_maturation_RimP"/>
</dbReference>
<evidence type="ECO:0000256" key="1">
    <source>
        <dbReference type="ARBA" id="ARBA00022490"/>
    </source>
</evidence>
<gene>
    <name evidence="5" type="ORF">MNBD_GAMMA12-2344</name>
</gene>
<dbReference type="Gene3D" id="2.30.30.180">
    <property type="entry name" value="Ribosome maturation factor RimP, C-terminal domain"/>
    <property type="match status" value="1"/>
</dbReference>
<dbReference type="FunFam" id="3.30.300.70:FF:000001">
    <property type="entry name" value="Ribosome maturation factor RimP"/>
    <property type="match status" value="1"/>
</dbReference>
<evidence type="ECO:0000259" key="3">
    <source>
        <dbReference type="Pfam" id="PF02576"/>
    </source>
</evidence>
<evidence type="ECO:0000259" key="4">
    <source>
        <dbReference type="Pfam" id="PF17384"/>
    </source>
</evidence>
<dbReference type="CDD" id="cd01734">
    <property type="entry name" value="YlxS_C"/>
    <property type="match status" value="1"/>
</dbReference>
<dbReference type="SUPFAM" id="SSF74942">
    <property type="entry name" value="YhbC-like, C-terminal domain"/>
    <property type="match status" value="1"/>
</dbReference>
<dbReference type="Pfam" id="PF02576">
    <property type="entry name" value="RimP_N"/>
    <property type="match status" value="1"/>
</dbReference>
<sequence>MSRPVSGLRENLQELLRPGVEALGFELVGIDFQPREKNSLIRLYIESKSDKGILLEDCAAVSRQVSGILEVEEPIAGRFTLEVSSPGLDRPLFEMSHFKRFLGQKSRVKMMTEVEGRKNFTGVIQAVSDSTVTLIVDETEFELIFDDIKSARLVPKY</sequence>
<dbReference type="EMBL" id="UOFL01000017">
    <property type="protein sequence ID" value="VAW71277.1"/>
    <property type="molecule type" value="Genomic_DNA"/>
</dbReference>
<dbReference type="NCBIfam" id="NF000927">
    <property type="entry name" value="PRK00092.1-1"/>
    <property type="match status" value="1"/>
</dbReference>
<dbReference type="InterPro" id="IPR036847">
    <property type="entry name" value="RimP_C_sf"/>
</dbReference>
<dbReference type="SUPFAM" id="SSF75420">
    <property type="entry name" value="YhbC-like, N-terminal domain"/>
    <property type="match status" value="1"/>
</dbReference>
<protein>
    <submittedName>
        <fullName evidence="5">Bacterial ribosome SSU maturation protein RimP</fullName>
    </submittedName>
</protein>
<evidence type="ECO:0000256" key="2">
    <source>
        <dbReference type="ARBA" id="ARBA00022517"/>
    </source>
</evidence>
<dbReference type="Pfam" id="PF17384">
    <property type="entry name" value="DUF150_C"/>
    <property type="match status" value="1"/>
</dbReference>
<dbReference type="GO" id="GO:0006412">
    <property type="term" value="P:translation"/>
    <property type="evidence" value="ECO:0007669"/>
    <property type="project" value="TreeGrafter"/>
</dbReference>
<keyword evidence="1" id="KW-0963">Cytoplasm</keyword>